<dbReference type="Gene3D" id="2.170.16.10">
    <property type="entry name" value="Hedgehog/Intein (Hint) domain"/>
    <property type="match status" value="1"/>
</dbReference>
<dbReference type="Proteomes" id="UP000754563">
    <property type="component" value="Unassembled WGS sequence"/>
</dbReference>
<dbReference type="AlphaFoldDB" id="A0A955RKZ0"/>
<feature type="non-terminal residue" evidence="1">
    <location>
        <position position="266"/>
    </location>
</feature>
<protein>
    <recommendedName>
        <fullName evidence="3">Hint domain-containing protein</fullName>
    </recommendedName>
</protein>
<accession>A0A955RKZ0</accession>
<reference evidence="1" key="2">
    <citation type="journal article" date="2021" name="Microbiome">
        <title>Successional dynamics and alternative stable states in a saline activated sludge microbial community over 9 years.</title>
        <authorList>
            <person name="Wang Y."/>
            <person name="Ye J."/>
            <person name="Ju F."/>
            <person name="Liu L."/>
            <person name="Boyd J.A."/>
            <person name="Deng Y."/>
            <person name="Parks D.H."/>
            <person name="Jiang X."/>
            <person name="Yin X."/>
            <person name="Woodcroft B.J."/>
            <person name="Tyson G.W."/>
            <person name="Hugenholtz P."/>
            <person name="Polz M.F."/>
            <person name="Zhang T."/>
        </authorList>
    </citation>
    <scope>NUCLEOTIDE SEQUENCE</scope>
    <source>
        <strain evidence="1">HKST-UBA11</strain>
    </source>
</reference>
<name>A0A955RKZ0_9BACT</name>
<organism evidence="1 2">
    <name type="scientific">Candidatus Dojkabacteria bacterium</name>
    <dbReference type="NCBI Taxonomy" id="2099670"/>
    <lineage>
        <taxon>Bacteria</taxon>
        <taxon>Candidatus Dojkabacteria</taxon>
    </lineage>
</organism>
<dbReference type="SUPFAM" id="SSF51294">
    <property type="entry name" value="Hedgehog/intein (Hint) domain"/>
    <property type="match status" value="1"/>
</dbReference>
<dbReference type="EMBL" id="JAGQLH010000113">
    <property type="protein sequence ID" value="MCA9386276.1"/>
    <property type="molecule type" value="Genomic_DNA"/>
</dbReference>
<evidence type="ECO:0008006" key="3">
    <source>
        <dbReference type="Google" id="ProtNLM"/>
    </source>
</evidence>
<evidence type="ECO:0000313" key="2">
    <source>
        <dbReference type="Proteomes" id="UP000754563"/>
    </source>
</evidence>
<proteinExistence type="predicted"/>
<gene>
    <name evidence="1" type="ORF">KC717_06550</name>
</gene>
<reference evidence="1" key="1">
    <citation type="submission" date="2020-04" db="EMBL/GenBank/DDBJ databases">
        <authorList>
            <person name="Zhang T."/>
        </authorList>
    </citation>
    <scope>NUCLEOTIDE SEQUENCE</scope>
    <source>
        <strain evidence="1">HKST-UBA11</strain>
    </source>
</reference>
<dbReference type="InterPro" id="IPR036844">
    <property type="entry name" value="Hint_dom_sf"/>
</dbReference>
<sequence>MNVSKQEFLFEVPELYPNTDEHIAFWRQERLRCIEGYWASGYWMPGKLYFYVNYSTIKLNKQPKVKSLGKPWLRDIEWNFFRLLDEAKGFSGFIDDPDYSCHEALTKPLTDDEIVLEYCTDLQTGKTIEEKFYNIYKNQFFEKKEYVSPRDYLSQQHAFNKGRPLYNNQSQNLMMIGARGFGKDLHKDTLLWYEDKEAPISEVKVGDRIYNHLGELVNVTNVYTFNDQLQYEITLSDGRTIKCGAGHKWQLEERQRDGSYKTVVKE</sequence>
<evidence type="ECO:0000313" key="1">
    <source>
        <dbReference type="EMBL" id="MCA9386276.1"/>
    </source>
</evidence>
<comment type="caution">
    <text evidence="1">The sequence shown here is derived from an EMBL/GenBank/DDBJ whole genome shotgun (WGS) entry which is preliminary data.</text>
</comment>